<dbReference type="PANTHER" id="PTHR47926">
    <property type="entry name" value="PENTATRICOPEPTIDE REPEAT-CONTAINING PROTEIN"/>
    <property type="match status" value="1"/>
</dbReference>
<dbReference type="PROSITE" id="PS51375">
    <property type="entry name" value="PPR"/>
    <property type="match status" value="6"/>
</dbReference>
<dbReference type="FunFam" id="1.25.40.10:FF:000366">
    <property type="entry name" value="Pentatricopeptide (PPR) repeat-containing protein"/>
    <property type="match status" value="1"/>
</dbReference>
<dbReference type="EMBL" id="NMUH01000991">
    <property type="protein sequence ID" value="MQL87622.1"/>
    <property type="molecule type" value="Genomic_DNA"/>
</dbReference>
<organism evidence="4 5">
    <name type="scientific">Colocasia esculenta</name>
    <name type="common">Wild taro</name>
    <name type="synonym">Arum esculentum</name>
    <dbReference type="NCBI Taxonomy" id="4460"/>
    <lineage>
        <taxon>Eukaryota</taxon>
        <taxon>Viridiplantae</taxon>
        <taxon>Streptophyta</taxon>
        <taxon>Embryophyta</taxon>
        <taxon>Tracheophyta</taxon>
        <taxon>Spermatophyta</taxon>
        <taxon>Magnoliopsida</taxon>
        <taxon>Liliopsida</taxon>
        <taxon>Araceae</taxon>
        <taxon>Aroideae</taxon>
        <taxon>Colocasieae</taxon>
        <taxon>Colocasia</taxon>
    </lineage>
</organism>
<dbReference type="FunFam" id="1.25.40.10:FF:000031">
    <property type="entry name" value="Pentatricopeptide repeat-containing protein mitochondrial"/>
    <property type="match status" value="2"/>
</dbReference>
<feature type="repeat" description="PPR" evidence="2">
    <location>
        <begin position="204"/>
        <end position="238"/>
    </location>
</feature>
<dbReference type="InterPro" id="IPR046960">
    <property type="entry name" value="PPR_At4g14850-like_plant"/>
</dbReference>
<proteinExistence type="predicted"/>
<dbReference type="InterPro" id="IPR032867">
    <property type="entry name" value="DYW_dom"/>
</dbReference>
<feature type="repeat" description="PPR" evidence="2">
    <location>
        <begin position="652"/>
        <end position="686"/>
    </location>
</feature>
<sequence>MFLRRRPLQRPLHALAAAVAPAAAEATTWIPEFPSPLPGQRYDPRLLLRSCSDAARLRQAHARLLVLGALSDAAAAAQLLASYASLHMLDSARLVLDSAADPCSLAWNAMIRAYTRAGHHGKALGCFWEMLARHVDPDKYTFPLVLRACAGAGDLVAGESAHQEAAQRELDVDVYVRTALVDMYAKMGMLTTAKELFETMRETDVVSWNAMISGFASGGDPWGSLTLFRRMQSAGLEPNSVTILNLLPAICELSDILLCRALHGFAVRRLLLSKVSNGLMDSYSKCGSVETARLLFDGKSGSRDAVSWGTMISGYVQNGCFSEALELFDDLSREKIGLNRVSVVSALVAATETRDLEKGRDIHAYAGEEWINSDVSVVTALPNRVTIVSVLPACSELQDVKLGKSIHAYVLKSQSCLDVSTVTALVATYAKCGFFHSAHALFDAVSHKDIITWNALINGYAQTGDAGSAMKMFHQLRLMGMHPDSGTMVGVLPACALLNDINNGMCAHGLIIKNGFEADLHVKNVIVDMYAKCGDFASAENLFLVAKSCNDEISWNTLITGYMQSGRAKEAMSAFHQMKCENLKPNLVTYVSILPAAAYFAALREGMSLHGSVIKSGFESHLIVGNSLIDMYSKCGRVDYAKDIFDQMQIKDIVSWNAMMSGYAAHGLGEDAVALFSRMCENHVKADSISFLAVLSACRHGGLIEEGRRIFNSMSSEHNFEPNLEHYACLVDLLGRCSQLDEAWHLIQSMPMAPDAGVWGALLGACRMHSNAWLGEIALKNLVKLEPQNAAHYVVLSSIYAQLGRWAEARSTRKMMGHTGLTKTPGCSWVEIKNIVHAFRVGDQSHPQYESMSKLWDTLQEKMEDMGYVPDTSSVLHNVEEEEKTSFLYSHSERLAISFALLNTEPETLCHRRSNELALKSVYTSNLQNGLEMNQGVMLK</sequence>
<keyword evidence="5" id="KW-1185">Reference proteome</keyword>
<accession>A0A843UMY8</accession>
<evidence type="ECO:0000256" key="2">
    <source>
        <dbReference type="PROSITE-ProRule" id="PRU00708"/>
    </source>
</evidence>
<evidence type="ECO:0000256" key="1">
    <source>
        <dbReference type="ARBA" id="ARBA00022737"/>
    </source>
</evidence>
<dbReference type="AlphaFoldDB" id="A0A843UMY8"/>
<feature type="domain" description="DYW" evidence="3">
    <location>
        <begin position="867"/>
        <end position="908"/>
    </location>
</feature>
<dbReference type="InterPro" id="IPR046848">
    <property type="entry name" value="E_motif"/>
</dbReference>
<evidence type="ECO:0000313" key="5">
    <source>
        <dbReference type="Proteomes" id="UP000652761"/>
    </source>
</evidence>
<feature type="repeat" description="PPR" evidence="2">
    <location>
        <begin position="304"/>
        <end position="338"/>
    </location>
</feature>
<keyword evidence="1" id="KW-0677">Repeat</keyword>
<dbReference type="InterPro" id="IPR011990">
    <property type="entry name" value="TPR-like_helical_dom_sf"/>
</dbReference>
<name>A0A843UMY8_COLES</name>
<protein>
    <recommendedName>
        <fullName evidence="3">DYW domain-containing protein</fullName>
    </recommendedName>
</protein>
<evidence type="ECO:0000259" key="3">
    <source>
        <dbReference type="Pfam" id="PF14432"/>
    </source>
</evidence>
<dbReference type="OrthoDB" id="185373at2759"/>
<dbReference type="GO" id="GO:0003723">
    <property type="term" value="F:RNA binding"/>
    <property type="evidence" value="ECO:0007669"/>
    <property type="project" value="InterPro"/>
</dbReference>
<dbReference type="Gene3D" id="1.25.40.10">
    <property type="entry name" value="Tetratricopeptide repeat domain"/>
    <property type="match status" value="7"/>
</dbReference>
<feature type="repeat" description="PPR" evidence="2">
    <location>
        <begin position="449"/>
        <end position="483"/>
    </location>
</feature>
<dbReference type="Pfam" id="PF20431">
    <property type="entry name" value="E_motif"/>
    <property type="match status" value="1"/>
</dbReference>
<feature type="repeat" description="PPR" evidence="2">
    <location>
        <begin position="551"/>
        <end position="585"/>
    </location>
</feature>
<dbReference type="Pfam" id="PF14432">
    <property type="entry name" value="DYW_deaminase"/>
    <property type="match status" value="1"/>
</dbReference>
<dbReference type="Pfam" id="PF13041">
    <property type="entry name" value="PPR_2"/>
    <property type="match status" value="5"/>
</dbReference>
<dbReference type="GO" id="GO:0009451">
    <property type="term" value="P:RNA modification"/>
    <property type="evidence" value="ECO:0007669"/>
    <property type="project" value="InterPro"/>
</dbReference>
<reference evidence="4" key="1">
    <citation type="submission" date="2017-07" db="EMBL/GenBank/DDBJ databases">
        <title>Taro Niue Genome Assembly and Annotation.</title>
        <authorList>
            <person name="Atibalentja N."/>
            <person name="Keating K."/>
            <person name="Fields C.J."/>
        </authorList>
    </citation>
    <scope>NUCLEOTIDE SEQUENCE</scope>
    <source>
        <strain evidence="4">Niue_2</strain>
        <tissue evidence="4">Leaf</tissue>
    </source>
</reference>
<dbReference type="InterPro" id="IPR002885">
    <property type="entry name" value="PPR_rpt"/>
</dbReference>
<dbReference type="FunFam" id="1.25.40.10:FF:000073">
    <property type="entry name" value="Pentatricopeptide repeat-containing protein chloroplastic"/>
    <property type="match status" value="1"/>
</dbReference>
<gene>
    <name evidence="4" type="ORF">Taro_020162</name>
</gene>
<comment type="caution">
    <text evidence="4">The sequence shown here is derived from an EMBL/GenBank/DDBJ whole genome shotgun (WGS) entry which is preliminary data.</text>
</comment>
<dbReference type="PANTHER" id="PTHR47926:SF347">
    <property type="entry name" value="PENTATRICOPEPTIDE REPEAT-CONTAINING PROTEIN"/>
    <property type="match status" value="1"/>
</dbReference>
<dbReference type="NCBIfam" id="TIGR00756">
    <property type="entry name" value="PPR"/>
    <property type="match status" value="7"/>
</dbReference>
<dbReference type="FunFam" id="1.25.40.10:FF:000344">
    <property type="entry name" value="Pentatricopeptide repeat-containing protein"/>
    <property type="match status" value="1"/>
</dbReference>
<dbReference type="GO" id="GO:0008270">
    <property type="term" value="F:zinc ion binding"/>
    <property type="evidence" value="ECO:0007669"/>
    <property type="project" value="InterPro"/>
</dbReference>
<feature type="repeat" description="PPR" evidence="2">
    <location>
        <begin position="103"/>
        <end position="137"/>
    </location>
</feature>
<dbReference type="Pfam" id="PF01535">
    <property type="entry name" value="PPR"/>
    <property type="match status" value="2"/>
</dbReference>
<evidence type="ECO:0000313" key="4">
    <source>
        <dbReference type="EMBL" id="MQL87622.1"/>
    </source>
</evidence>
<dbReference type="Proteomes" id="UP000652761">
    <property type="component" value="Unassembled WGS sequence"/>
</dbReference>